<evidence type="ECO:0000256" key="10">
    <source>
        <dbReference type="ARBA" id="ARBA00022679"/>
    </source>
</evidence>
<dbReference type="EMBL" id="CATNWA010003027">
    <property type="protein sequence ID" value="CAI9544381.1"/>
    <property type="molecule type" value="Genomic_DNA"/>
</dbReference>
<dbReference type="Pfam" id="PF09139">
    <property type="entry name" value="Tam41_Mmp37"/>
    <property type="match status" value="1"/>
</dbReference>
<evidence type="ECO:0000256" key="4">
    <source>
        <dbReference type="ARBA" id="ARBA00005119"/>
    </source>
</evidence>
<protein>
    <recommendedName>
        <fullName evidence="8">Phosphatidate cytidylyltransferase, mitochondrial</fullName>
        <ecNumber evidence="7">2.7.7.41</ecNumber>
    </recommendedName>
    <alternativeName>
        <fullName evidence="19">CDP-diacylglycerol synthase</fullName>
    </alternativeName>
    <alternativeName>
        <fullName evidence="20">Mitochondrial translocator assembly and maintenance protein 41 homolog</fullName>
    </alternativeName>
</protein>
<evidence type="ECO:0000256" key="9">
    <source>
        <dbReference type="ARBA" id="ARBA00022516"/>
    </source>
</evidence>
<evidence type="ECO:0000313" key="22">
    <source>
        <dbReference type="EMBL" id="CAI9544381.1"/>
    </source>
</evidence>
<keyword evidence="18" id="KW-1208">Phospholipid metabolism</keyword>
<comment type="pathway">
    <text evidence="5">Lipid metabolism.</text>
</comment>
<feature type="region of interest" description="Disordered" evidence="21">
    <location>
        <begin position="342"/>
        <end position="396"/>
    </location>
</feature>
<keyword evidence="17" id="KW-0594">Phospholipid biosynthesis</keyword>
<comment type="cofactor">
    <cofactor evidence="1">
        <name>Mg(2+)</name>
        <dbReference type="ChEBI" id="CHEBI:18420"/>
    </cofactor>
</comment>
<keyword evidence="12" id="KW-0999">Mitochondrion inner membrane</keyword>
<comment type="caution">
    <text evidence="22">The sequence shown here is derived from an EMBL/GenBank/DDBJ whole genome shotgun (WGS) entry which is preliminary data.</text>
</comment>
<evidence type="ECO:0000256" key="3">
    <source>
        <dbReference type="ARBA" id="ARBA00004443"/>
    </source>
</evidence>
<proteinExistence type="inferred from homology"/>
<keyword evidence="13" id="KW-0460">Magnesium</keyword>
<evidence type="ECO:0000256" key="5">
    <source>
        <dbReference type="ARBA" id="ARBA00005189"/>
    </source>
</evidence>
<keyword evidence="15" id="KW-0496">Mitochondrion</keyword>
<evidence type="ECO:0000256" key="7">
    <source>
        <dbReference type="ARBA" id="ARBA00012487"/>
    </source>
</evidence>
<comment type="pathway">
    <text evidence="4">Phospholipid metabolism; CDP-diacylglycerol biosynthesis; CDP-diacylglycerol from sn-glycerol 3-phosphate: step 3/3.</text>
</comment>
<dbReference type="Proteomes" id="UP001162483">
    <property type="component" value="Unassembled WGS sequence"/>
</dbReference>
<dbReference type="InterPro" id="IPR015222">
    <property type="entry name" value="Tam41"/>
</dbReference>
<evidence type="ECO:0000256" key="18">
    <source>
        <dbReference type="ARBA" id="ARBA00023264"/>
    </source>
</evidence>
<evidence type="ECO:0000256" key="2">
    <source>
        <dbReference type="ARBA" id="ARBA00003203"/>
    </source>
</evidence>
<evidence type="ECO:0000256" key="21">
    <source>
        <dbReference type="SAM" id="MobiDB-lite"/>
    </source>
</evidence>
<sequence>MAVPAIQGTGYHLRRMLTHFPQDISLAFAYGSAVFRQTGASQSHANSNMLDFVFAVDDPVTWHTMNLMQSRSHYSFLKYLGPKQITNVQNKYGAGVYFNTLVPCDGKVIKYGIVSTDTLIEDLLYWKTLYIAGRLHKPVKILVQKENEQLRTALNTNLKSAVIAAFLMLPESFSEEELFLHIAGLSYSGDFRMIIGEDKAKVMNIVKPNIGHFQKLYSGILQECPQAVYKPTLGKVEVDKSPEGQFLQLMNLPKTLQQKITDFMDQPGRNRDVEEVLLQVAQDPDCGIVVQQGETFKFTAFCIDGTFKICSIQICKYIQRSSALPITLPLPPHYPSVLASLKAPSSGPFSSPSTPPPLANSYTLRASTTTSMPTTRKSISQPPTSPPQSPPESQTY</sequence>
<keyword evidence="16" id="KW-0472">Membrane</keyword>
<keyword evidence="23" id="KW-1185">Reference proteome</keyword>
<organism evidence="22 23">
    <name type="scientific">Staurois parvus</name>
    <dbReference type="NCBI Taxonomy" id="386267"/>
    <lineage>
        <taxon>Eukaryota</taxon>
        <taxon>Metazoa</taxon>
        <taxon>Chordata</taxon>
        <taxon>Craniata</taxon>
        <taxon>Vertebrata</taxon>
        <taxon>Euteleostomi</taxon>
        <taxon>Amphibia</taxon>
        <taxon>Batrachia</taxon>
        <taxon>Anura</taxon>
        <taxon>Neobatrachia</taxon>
        <taxon>Ranoidea</taxon>
        <taxon>Ranidae</taxon>
        <taxon>Staurois</taxon>
    </lineage>
</organism>
<dbReference type="PANTHER" id="PTHR13619">
    <property type="entry name" value="PHOSPHATIDATE CYTIDYLYLTRANSFERASE, MITOCHONDRIAL"/>
    <property type="match status" value="1"/>
</dbReference>
<comment type="subcellular location">
    <subcellularLocation>
        <location evidence="3">Mitochondrion inner membrane</location>
        <topology evidence="3">Peripheral membrane protein</topology>
        <orientation evidence="3">Matrix side</orientation>
    </subcellularLocation>
</comment>
<evidence type="ECO:0000256" key="12">
    <source>
        <dbReference type="ARBA" id="ARBA00022792"/>
    </source>
</evidence>
<gene>
    <name evidence="22" type="ORF">SPARVUS_LOCUS2462613</name>
</gene>
<evidence type="ECO:0000256" key="20">
    <source>
        <dbReference type="ARBA" id="ARBA00031502"/>
    </source>
</evidence>
<evidence type="ECO:0000256" key="14">
    <source>
        <dbReference type="ARBA" id="ARBA00023098"/>
    </source>
</evidence>
<keyword evidence="14" id="KW-0443">Lipid metabolism</keyword>
<evidence type="ECO:0000256" key="13">
    <source>
        <dbReference type="ARBA" id="ARBA00022842"/>
    </source>
</evidence>
<evidence type="ECO:0000256" key="15">
    <source>
        <dbReference type="ARBA" id="ARBA00023128"/>
    </source>
</evidence>
<evidence type="ECO:0000256" key="17">
    <source>
        <dbReference type="ARBA" id="ARBA00023209"/>
    </source>
</evidence>
<evidence type="ECO:0000256" key="6">
    <source>
        <dbReference type="ARBA" id="ARBA00005458"/>
    </source>
</evidence>
<evidence type="ECO:0000256" key="11">
    <source>
        <dbReference type="ARBA" id="ARBA00022695"/>
    </source>
</evidence>
<keyword evidence="10" id="KW-0808">Transferase</keyword>
<evidence type="ECO:0000256" key="1">
    <source>
        <dbReference type="ARBA" id="ARBA00001946"/>
    </source>
</evidence>
<keyword evidence="11" id="KW-0548">Nucleotidyltransferase</keyword>
<reference evidence="22" key="1">
    <citation type="submission" date="2023-05" db="EMBL/GenBank/DDBJ databases">
        <authorList>
            <person name="Stuckert A."/>
        </authorList>
    </citation>
    <scope>NUCLEOTIDE SEQUENCE</scope>
</reference>
<evidence type="ECO:0000256" key="19">
    <source>
        <dbReference type="ARBA" id="ARBA00029893"/>
    </source>
</evidence>
<dbReference type="EC" id="2.7.7.41" evidence="7"/>
<evidence type="ECO:0000313" key="23">
    <source>
        <dbReference type="Proteomes" id="UP001162483"/>
    </source>
</evidence>
<accession>A0ABN9BA76</accession>
<dbReference type="PANTHER" id="PTHR13619:SF0">
    <property type="entry name" value="PHOSPHATIDATE CYTIDYLYLTRANSFERASE, MITOCHONDRIAL"/>
    <property type="match status" value="1"/>
</dbReference>
<feature type="compositionally biased region" description="Polar residues" evidence="21">
    <location>
        <begin position="360"/>
        <end position="377"/>
    </location>
</feature>
<name>A0ABN9BA76_9NEOB</name>
<evidence type="ECO:0000256" key="8">
    <source>
        <dbReference type="ARBA" id="ARBA00018337"/>
    </source>
</evidence>
<evidence type="ECO:0000256" key="16">
    <source>
        <dbReference type="ARBA" id="ARBA00023136"/>
    </source>
</evidence>
<comment type="function">
    <text evidence="2">Catalyzes the conversion of phosphatidic acid (PA) to CDP-diacylglycerol (CDP-DAG), an essential intermediate in the synthesis of phosphatidylglycerol, cardiolipin and phosphatidylinositol.</text>
</comment>
<keyword evidence="9" id="KW-0444">Lipid biosynthesis</keyword>
<comment type="similarity">
    <text evidence="6">Belongs to the TAM41 family.</text>
</comment>